<organism evidence="2 3">
    <name type="scientific">Thermococcus kodakarensis (strain ATCC BAA-918 / JCM 12380 / KOD1)</name>
    <name type="common">Pyrococcus kodakaraensis (strain KOD1)</name>
    <dbReference type="NCBI Taxonomy" id="69014"/>
    <lineage>
        <taxon>Archaea</taxon>
        <taxon>Methanobacteriati</taxon>
        <taxon>Methanobacteriota</taxon>
        <taxon>Thermococci</taxon>
        <taxon>Thermococcales</taxon>
        <taxon>Thermococcaceae</taxon>
        <taxon>Thermococcus</taxon>
    </lineage>
</organism>
<proteinExistence type="predicted"/>
<dbReference type="Pfam" id="PF14528">
    <property type="entry name" value="LAGLIDADG_3"/>
    <property type="match status" value="2"/>
</dbReference>
<keyword evidence="2" id="KW-0378">Hydrolase</keyword>
<dbReference type="InterPro" id="IPR004042">
    <property type="entry name" value="Intein_endonuc_central"/>
</dbReference>
<dbReference type="PROSITE" id="PS50819">
    <property type="entry name" value="INTEIN_ENDONUCLEASE"/>
    <property type="match status" value="1"/>
</dbReference>
<dbReference type="RefSeq" id="WP_011250201.1">
    <property type="nucleotide sequence ID" value="NC_006624.1"/>
</dbReference>
<dbReference type="AlphaFoldDB" id="Q5JGJ5"/>
<reference evidence="2 3" key="1">
    <citation type="journal article" date="2005" name="Genome Res.">
        <title>Complete genome sequence of the hyperthermophilic archaeon Thermococcus kodakaraensis KOD1 and comparison with Pyrococcus genomes.</title>
        <authorList>
            <person name="Fukui T."/>
            <person name="Atomi H."/>
            <person name="Kanai T."/>
            <person name="Matsumi R."/>
            <person name="Fujiwara S."/>
            <person name="Imanaka T."/>
        </authorList>
    </citation>
    <scope>NUCLEOTIDE SEQUENCE [LARGE SCALE GENOMIC DNA]</scope>
    <source>
        <strain evidence="3">ATCC BAA-918 / JCM 12380 / KOD1</strain>
    </source>
</reference>
<dbReference type="GO" id="GO:0004519">
    <property type="term" value="F:endonuclease activity"/>
    <property type="evidence" value="ECO:0007669"/>
    <property type="project" value="UniProtKB-KW"/>
</dbReference>
<accession>Q5JGJ5</accession>
<dbReference type="InParanoid" id="Q5JGJ5"/>
<gene>
    <name evidence="2" type="ordered locus">TK1250</name>
</gene>
<evidence type="ECO:0000259" key="1">
    <source>
        <dbReference type="PROSITE" id="PS50819"/>
    </source>
</evidence>
<feature type="domain" description="DOD-type homing endonuclease" evidence="1">
    <location>
        <begin position="77"/>
        <end position="210"/>
    </location>
</feature>
<keyword evidence="2" id="KW-0255">Endonuclease</keyword>
<dbReference type="HOGENOM" id="CLU_914059_0_0_2"/>
<dbReference type="STRING" id="69014.TK1250"/>
<keyword evidence="2" id="KW-0540">Nuclease</keyword>
<dbReference type="EMBL" id="AP006878">
    <property type="protein sequence ID" value="BAD85439.1"/>
    <property type="molecule type" value="Genomic_DNA"/>
</dbReference>
<dbReference type="Gene3D" id="3.10.28.10">
    <property type="entry name" value="Homing endonucleases"/>
    <property type="match status" value="1"/>
</dbReference>
<dbReference type="InterPro" id="IPR027434">
    <property type="entry name" value="Homing_endonucl"/>
</dbReference>
<name>Q5JGJ5_THEKO</name>
<dbReference type="FunCoup" id="Q5JGJ5">
    <property type="interactions" value="4"/>
</dbReference>
<dbReference type="PhylomeDB" id="Q5JGJ5"/>
<evidence type="ECO:0000313" key="3">
    <source>
        <dbReference type="Proteomes" id="UP000000536"/>
    </source>
</evidence>
<protein>
    <submittedName>
        <fullName evidence="2">Intein/rRNA intron-related DNA endonuclease</fullName>
    </submittedName>
</protein>
<evidence type="ECO:0000313" key="2">
    <source>
        <dbReference type="EMBL" id="BAD85439.1"/>
    </source>
</evidence>
<dbReference type="InterPro" id="IPR004860">
    <property type="entry name" value="LAGLIDADG_dom"/>
</dbReference>
<sequence>MRRLRDLSVFELKEIMDYARTLRSEGLSYSAISSKIAEAYDVSVSRPTISRWCKGTHDPFNKINDVNLSPSPALSYVIGVYLGDGSIHNKDNGKYRIKLKVVDREFAEAFYNALKTLGLHPVFGFENDSTRVNRFYVEGSSKALYGFLKNPIEFLFEVAELYPAEFLRGFFDSEGFPVVSAGKRFRVYVEAVNSNLKLLEFSRKLLETKFKITSAIFKMYSKGQRVVIRGREYKSNVDMFGLRITRLMDIKRFHEEIGFTAERKTQKLQYALSLLECCPNDATMRWKERYIKVGREYRERGKPF</sequence>
<dbReference type="KEGG" id="tko:TK1250"/>
<dbReference type="GeneID" id="78447767"/>
<dbReference type="EnsemblBacteria" id="BAD85439">
    <property type="protein sequence ID" value="BAD85439"/>
    <property type="gene ID" value="TK1250"/>
</dbReference>
<dbReference type="Proteomes" id="UP000000536">
    <property type="component" value="Chromosome"/>
</dbReference>
<dbReference type="SUPFAM" id="SSF55608">
    <property type="entry name" value="Homing endonucleases"/>
    <property type="match status" value="2"/>
</dbReference>
<dbReference type="PATRIC" id="fig|69014.16.peg.1223"/>
<keyword evidence="3" id="KW-1185">Reference proteome</keyword>
<dbReference type="eggNOG" id="arCOG03156">
    <property type="taxonomic scope" value="Archaea"/>
</dbReference>